<dbReference type="PROSITE" id="PS50240">
    <property type="entry name" value="TRYPSIN_DOM"/>
    <property type="match status" value="1"/>
</dbReference>
<evidence type="ECO:0000256" key="3">
    <source>
        <dbReference type="ARBA" id="ARBA00022670"/>
    </source>
</evidence>
<dbReference type="PRINTS" id="PR00722">
    <property type="entry name" value="CHYMOTRYPSIN"/>
</dbReference>
<dbReference type="RefSeq" id="XP_019546710.3">
    <property type="nucleotide sequence ID" value="XM_019691165.3"/>
</dbReference>
<comment type="similarity">
    <text evidence="10">Belongs to the peptidase S1 family. CLIP subfamily.</text>
</comment>
<dbReference type="Gene3D" id="2.40.10.10">
    <property type="entry name" value="Trypsin-like serine proteases"/>
    <property type="match status" value="2"/>
</dbReference>
<keyword evidence="9" id="KW-1015">Disulfide bond</keyword>
<evidence type="ECO:0000313" key="16">
    <source>
        <dbReference type="Proteomes" id="UP000069940"/>
    </source>
</evidence>
<evidence type="ECO:0000313" key="15">
    <source>
        <dbReference type="EnsemblMetazoa" id="AALFPA23_000456.P38046"/>
    </source>
</evidence>
<dbReference type="GeneID" id="109417046"/>
<evidence type="ECO:0000256" key="9">
    <source>
        <dbReference type="ARBA" id="ARBA00023157"/>
    </source>
</evidence>
<keyword evidence="6" id="KW-0378">Hydrolase</keyword>
<dbReference type="SUPFAM" id="SSF50494">
    <property type="entry name" value="Trypsin-like serine proteases"/>
    <property type="match status" value="1"/>
</dbReference>
<protein>
    <recommendedName>
        <fullName evidence="12">trypsin</fullName>
        <ecNumber evidence="12">3.4.21.4</ecNumber>
    </recommendedName>
</protein>
<evidence type="ECO:0000256" key="11">
    <source>
        <dbReference type="ARBA" id="ARBA00036320"/>
    </source>
</evidence>
<keyword evidence="2" id="KW-0964">Secreted</keyword>
<keyword evidence="8" id="KW-0865">Zymogen</keyword>
<evidence type="ECO:0000256" key="13">
    <source>
        <dbReference type="SAM" id="SignalP"/>
    </source>
</evidence>
<name>A0ABM1XKC7_AEDAL</name>
<reference evidence="15" key="2">
    <citation type="submission" date="2025-05" db="UniProtKB">
        <authorList>
            <consortium name="EnsemblMetazoa"/>
        </authorList>
    </citation>
    <scope>IDENTIFICATION</scope>
    <source>
        <strain evidence="15">Foshan</strain>
    </source>
</reference>
<dbReference type="Pfam" id="PF00089">
    <property type="entry name" value="Trypsin"/>
    <property type="match status" value="2"/>
</dbReference>
<keyword evidence="4 13" id="KW-0732">Signal</keyword>
<dbReference type="Proteomes" id="UP000069940">
    <property type="component" value="Unassembled WGS sequence"/>
</dbReference>
<dbReference type="SMART" id="SM00020">
    <property type="entry name" value="Tryp_SPc"/>
    <property type="match status" value="1"/>
</dbReference>
<organism evidence="15 16">
    <name type="scientific">Aedes albopictus</name>
    <name type="common">Asian tiger mosquito</name>
    <name type="synonym">Stegomyia albopicta</name>
    <dbReference type="NCBI Taxonomy" id="7160"/>
    <lineage>
        <taxon>Eukaryota</taxon>
        <taxon>Metazoa</taxon>
        <taxon>Ecdysozoa</taxon>
        <taxon>Arthropoda</taxon>
        <taxon>Hexapoda</taxon>
        <taxon>Insecta</taxon>
        <taxon>Pterygota</taxon>
        <taxon>Neoptera</taxon>
        <taxon>Endopterygota</taxon>
        <taxon>Diptera</taxon>
        <taxon>Nematocera</taxon>
        <taxon>Culicoidea</taxon>
        <taxon>Culicidae</taxon>
        <taxon>Culicinae</taxon>
        <taxon>Aedini</taxon>
        <taxon>Aedes</taxon>
        <taxon>Stegomyia</taxon>
    </lineage>
</organism>
<evidence type="ECO:0000256" key="1">
    <source>
        <dbReference type="ARBA" id="ARBA00004613"/>
    </source>
</evidence>
<evidence type="ECO:0000256" key="5">
    <source>
        <dbReference type="ARBA" id="ARBA00022757"/>
    </source>
</evidence>
<evidence type="ECO:0000256" key="12">
    <source>
        <dbReference type="ARBA" id="ARBA00038868"/>
    </source>
</evidence>
<evidence type="ECO:0000259" key="14">
    <source>
        <dbReference type="PROSITE" id="PS50240"/>
    </source>
</evidence>
<feature type="domain" description="Peptidase S1" evidence="14">
    <location>
        <begin position="22"/>
        <end position="310"/>
    </location>
</feature>
<dbReference type="InterPro" id="IPR001314">
    <property type="entry name" value="Peptidase_S1A"/>
</dbReference>
<dbReference type="PANTHER" id="PTHR24276:SF97">
    <property type="entry name" value="GH13245P2-RELATED"/>
    <property type="match status" value="1"/>
</dbReference>
<evidence type="ECO:0000256" key="6">
    <source>
        <dbReference type="ARBA" id="ARBA00022801"/>
    </source>
</evidence>
<evidence type="ECO:0000256" key="2">
    <source>
        <dbReference type="ARBA" id="ARBA00022525"/>
    </source>
</evidence>
<reference evidence="16" key="1">
    <citation type="journal article" date="2015" name="Proc. Natl. Acad. Sci. U.S.A.">
        <title>Genome sequence of the Asian Tiger mosquito, Aedes albopictus, reveals insights into its biology, genetics, and evolution.</title>
        <authorList>
            <person name="Chen X.G."/>
            <person name="Jiang X."/>
            <person name="Gu J."/>
            <person name="Xu M."/>
            <person name="Wu Y."/>
            <person name="Deng Y."/>
            <person name="Zhang C."/>
            <person name="Bonizzoni M."/>
            <person name="Dermauw W."/>
            <person name="Vontas J."/>
            <person name="Armbruster P."/>
            <person name="Huang X."/>
            <person name="Yang Y."/>
            <person name="Zhang H."/>
            <person name="He W."/>
            <person name="Peng H."/>
            <person name="Liu Y."/>
            <person name="Wu K."/>
            <person name="Chen J."/>
            <person name="Lirakis M."/>
            <person name="Topalis P."/>
            <person name="Van Leeuwen T."/>
            <person name="Hall A.B."/>
            <person name="Jiang X."/>
            <person name="Thorpe C."/>
            <person name="Mueller R.L."/>
            <person name="Sun C."/>
            <person name="Waterhouse R.M."/>
            <person name="Yan G."/>
            <person name="Tu Z.J."/>
            <person name="Fang X."/>
            <person name="James A.A."/>
        </authorList>
    </citation>
    <scope>NUCLEOTIDE SEQUENCE [LARGE SCALE GENOMIC DNA]</scope>
    <source>
        <strain evidence="16">Foshan</strain>
    </source>
</reference>
<keyword evidence="5" id="KW-0222">Digestion</keyword>
<evidence type="ECO:0000256" key="8">
    <source>
        <dbReference type="ARBA" id="ARBA00023145"/>
    </source>
</evidence>
<dbReference type="EnsemblMetazoa" id="AALFPA23_000456.R38046">
    <property type="protein sequence ID" value="AALFPA23_000456.P38046"/>
    <property type="gene ID" value="AALFPA23_000456"/>
</dbReference>
<dbReference type="InterPro" id="IPR001254">
    <property type="entry name" value="Trypsin_dom"/>
</dbReference>
<feature type="signal peptide" evidence="13">
    <location>
        <begin position="1"/>
        <end position="19"/>
    </location>
</feature>
<dbReference type="InterPro" id="IPR009003">
    <property type="entry name" value="Peptidase_S1_PA"/>
</dbReference>
<accession>A0ABM1XKC7</accession>
<proteinExistence type="inferred from homology"/>
<keyword evidence="7" id="KW-0720">Serine protease</keyword>
<dbReference type="EC" id="3.4.21.4" evidence="12"/>
<feature type="chain" id="PRO_5046922753" description="trypsin" evidence="13">
    <location>
        <begin position="20"/>
        <end position="319"/>
    </location>
</feature>
<dbReference type="InterPro" id="IPR050430">
    <property type="entry name" value="Peptidase_S1"/>
</dbReference>
<evidence type="ECO:0000256" key="10">
    <source>
        <dbReference type="ARBA" id="ARBA00024195"/>
    </source>
</evidence>
<keyword evidence="3" id="KW-0645">Protease</keyword>
<dbReference type="PANTHER" id="PTHR24276">
    <property type="entry name" value="POLYSERASE-RELATED"/>
    <property type="match status" value="1"/>
</dbReference>
<comment type="catalytic activity">
    <reaction evidence="11">
        <text>Preferential cleavage: Arg-|-Xaa, Lys-|-Xaa.</text>
        <dbReference type="EC" id="3.4.21.4"/>
    </reaction>
</comment>
<dbReference type="CDD" id="cd00190">
    <property type="entry name" value="Tryp_SPc"/>
    <property type="match status" value="1"/>
</dbReference>
<evidence type="ECO:0000256" key="7">
    <source>
        <dbReference type="ARBA" id="ARBA00022825"/>
    </source>
</evidence>
<dbReference type="InterPro" id="IPR043504">
    <property type="entry name" value="Peptidase_S1_PA_chymotrypsin"/>
</dbReference>
<sequence length="319" mass="34017">MVGSLCFMFASILINNALGHPIVHGVLPRDPTQFSFAVSLQQVLRNGTLVHFCGGTYLGQGWILTANHCVVGSDPISGIYAYVGGLPLLDSQPFVRRPVRQVISHPDYNRVTLGSDIALLRIDGADGSLQLLDKLVQSNLLLPPKVDHPSNNNMAGGFIGVGGDALNLVQSSYSGLGFDYTADQEQDEECHIFGYGSDSFYGPTSDRLQYGGPIRPLSFDRCLQMLGPVVAPATPNSGMFCAIGQADACRGDSGGGLVCRRKIWGPVGDRERPYTLRGIISYGAGCGAPASPGVYTDVSFYRTWIDELIAASELASPNA</sequence>
<comment type="subcellular location">
    <subcellularLocation>
        <location evidence="1">Secreted</location>
    </subcellularLocation>
</comment>
<evidence type="ECO:0000256" key="4">
    <source>
        <dbReference type="ARBA" id="ARBA00022729"/>
    </source>
</evidence>
<keyword evidence="16" id="KW-1185">Reference proteome</keyword>